<keyword evidence="2" id="KW-1185">Reference proteome</keyword>
<organism evidence="1 2">
    <name type="scientific">Enterocloster alcoholdehydrogenati</name>
    <dbReference type="NCBI Taxonomy" id="2547410"/>
    <lineage>
        <taxon>Bacteria</taxon>
        <taxon>Bacillati</taxon>
        <taxon>Bacillota</taxon>
        <taxon>Clostridia</taxon>
        <taxon>Lachnospirales</taxon>
        <taxon>Lachnospiraceae</taxon>
        <taxon>Enterocloster</taxon>
    </lineage>
</organism>
<dbReference type="Proteomes" id="UP001600894">
    <property type="component" value="Unassembled WGS sequence"/>
</dbReference>
<protein>
    <submittedName>
        <fullName evidence="1">Uncharacterized protein</fullName>
    </submittedName>
</protein>
<accession>A0ABQ0AVZ6</accession>
<dbReference type="SUPFAM" id="SSF55469">
    <property type="entry name" value="FMN-dependent nitroreductase-like"/>
    <property type="match status" value="1"/>
</dbReference>
<gene>
    <name evidence="1" type="ORF">F130042H8_12630</name>
</gene>
<dbReference type="EMBL" id="BAABXL010000001">
    <property type="protein sequence ID" value="GAA6268203.1"/>
    <property type="molecule type" value="Genomic_DNA"/>
</dbReference>
<proteinExistence type="predicted"/>
<comment type="caution">
    <text evidence="1">The sequence shown here is derived from an EMBL/GenBank/DDBJ whole genome shotgun (WGS) entry which is preliminary data.</text>
</comment>
<dbReference type="InterPro" id="IPR000415">
    <property type="entry name" value="Nitroreductase-like"/>
</dbReference>
<evidence type="ECO:0000313" key="1">
    <source>
        <dbReference type="EMBL" id="GAA6268203.1"/>
    </source>
</evidence>
<reference evidence="1 2" key="1">
    <citation type="submission" date="2024-04" db="EMBL/GenBank/DDBJ databases">
        <title>Defined microbial consortia suppress multidrug-resistant proinflammatory Enterobacteriaceae via ecological control.</title>
        <authorList>
            <person name="Furuichi M."/>
            <person name="Kawaguchi T."/>
            <person name="Pust M."/>
            <person name="Yasuma K."/>
            <person name="Plichta D."/>
            <person name="Hasegawa N."/>
            <person name="Ohya T."/>
            <person name="Bhattarai S."/>
            <person name="Sasajima S."/>
            <person name="Aoto Y."/>
            <person name="Tuganbaev T."/>
            <person name="Yaginuma M."/>
            <person name="Ueda M."/>
            <person name="Okahashi N."/>
            <person name="Amafuji K."/>
            <person name="Kiridooshi Y."/>
            <person name="Sugita K."/>
            <person name="Strazar M."/>
            <person name="Skelly A."/>
            <person name="Suda W."/>
            <person name="Hattori M."/>
            <person name="Nakamoto N."/>
            <person name="Caballero S."/>
            <person name="Norman J."/>
            <person name="Olle B."/>
            <person name="Tanoue T."/>
            <person name="Arita M."/>
            <person name="Bucci V."/>
            <person name="Atarashi K."/>
            <person name="Xavier R."/>
            <person name="Honda K."/>
        </authorList>
    </citation>
    <scope>NUCLEOTIDE SEQUENCE [LARGE SCALE GENOMIC DNA]</scope>
    <source>
        <strain evidence="2">f13</strain>
    </source>
</reference>
<name>A0ABQ0AVZ6_9FIRM</name>
<evidence type="ECO:0000313" key="2">
    <source>
        <dbReference type="Proteomes" id="UP001600894"/>
    </source>
</evidence>
<sequence length="55" mass="6611">MDAIFHRRSIRAYTERNAEEDKILQILRAMKKKAAEPILKIQRPLCKLTVRFQRD</sequence>